<dbReference type="KEGG" id="cpoi:OE229_07595"/>
<dbReference type="EMBL" id="CP106879">
    <property type="protein sequence ID" value="UYC82317.1"/>
    <property type="molecule type" value="Genomic_DNA"/>
</dbReference>
<feature type="compositionally biased region" description="Low complexity" evidence="1">
    <location>
        <begin position="1"/>
        <end position="15"/>
    </location>
</feature>
<feature type="region of interest" description="Disordered" evidence="1">
    <location>
        <begin position="1"/>
        <end position="43"/>
    </location>
</feature>
<keyword evidence="2" id="KW-0812">Transmembrane</keyword>
<feature type="transmembrane region" description="Helical" evidence="2">
    <location>
        <begin position="80"/>
        <end position="102"/>
    </location>
</feature>
<dbReference type="AlphaFoldDB" id="A0A9Q9PBP1"/>
<dbReference type="RefSeq" id="WP_262137271.1">
    <property type="nucleotide sequence ID" value="NZ_CP106879.1"/>
</dbReference>
<reference evidence="3" key="1">
    <citation type="submission" date="2022-09" db="EMBL/GenBank/DDBJ databases">
        <title>Taxonomy of Curtobacterium flaccumfaciens.</title>
        <authorList>
            <person name="Osdaghi E."/>
            <person name="Taghavi S.M."/>
            <person name="Hamidizade M."/>
            <person name="Abachi H."/>
            <person name="Fazliarab A."/>
            <person name="Baeyen S."/>
            <person name="Portier P."/>
            <person name="Van Vaerenbergh J."/>
            <person name="Jacques M.-A."/>
        </authorList>
    </citation>
    <scope>NUCLEOTIDE SEQUENCE</scope>
    <source>
        <strain evidence="3">AGQB46</strain>
    </source>
</reference>
<organism evidence="3 4">
    <name type="scientific">Curtobacterium poinsettiae</name>
    <dbReference type="NCBI Taxonomy" id="159612"/>
    <lineage>
        <taxon>Bacteria</taxon>
        <taxon>Bacillati</taxon>
        <taxon>Actinomycetota</taxon>
        <taxon>Actinomycetes</taxon>
        <taxon>Micrococcales</taxon>
        <taxon>Microbacteriaceae</taxon>
        <taxon>Curtobacterium</taxon>
    </lineage>
</organism>
<proteinExistence type="predicted"/>
<evidence type="ECO:0000313" key="3">
    <source>
        <dbReference type="EMBL" id="UYC82317.1"/>
    </source>
</evidence>
<name>A0A9Q9PBP1_9MICO</name>
<accession>A0A9Q9PBP1</accession>
<evidence type="ECO:0000256" key="2">
    <source>
        <dbReference type="SAM" id="Phobius"/>
    </source>
</evidence>
<keyword evidence="2" id="KW-1133">Transmembrane helix</keyword>
<sequence length="107" mass="10806">MTTDNTTNDSPTNDSPLDDGTTNDGATAPVVSAVAADGPAHRPRHGGARFGTILWGVLLLVFAGAMAVSALPMFSVDTTTLLLAACIAAGVLLVVAGMVAALSRTRR</sequence>
<dbReference type="Proteomes" id="UP001062223">
    <property type="component" value="Chromosome"/>
</dbReference>
<keyword evidence="2" id="KW-0472">Membrane</keyword>
<feature type="transmembrane region" description="Helical" evidence="2">
    <location>
        <begin position="52"/>
        <end position="74"/>
    </location>
</feature>
<evidence type="ECO:0000256" key="1">
    <source>
        <dbReference type="SAM" id="MobiDB-lite"/>
    </source>
</evidence>
<evidence type="ECO:0000313" key="4">
    <source>
        <dbReference type="Proteomes" id="UP001062223"/>
    </source>
</evidence>
<gene>
    <name evidence="3" type="ORF">OE229_07595</name>
</gene>
<protein>
    <submittedName>
        <fullName evidence="3">Uncharacterized protein</fullName>
    </submittedName>
</protein>